<dbReference type="GO" id="GO:0008270">
    <property type="term" value="F:zinc ion binding"/>
    <property type="evidence" value="ECO:0007669"/>
    <property type="project" value="UniProtKB-KW"/>
</dbReference>
<gene>
    <name evidence="6" type="ORF">Ccrd_016329</name>
</gene>
<dbReference type="InterPro" id="IPR001841">
    <property type="entry name" value="Znf_RING"/>
</dbReference>
<evidence type="ECO:0000256" key="2">
    <source>
        <dbReference type="ARBA" id="ARBA00022771"/>
    </source>
</evidence>
<dbReference type="OMA" id="IPAECAV"/>
<reference evidence="6 7" key="1">
    <citation type="journal article" date="2016" name="Sci. Rep.">
        <title>The genome sequence of the outbreeding globe artichoke constructed de novo incorporating a phase-aware low-pass sequencing strategy of F1 progeny.</title>
        <authorList>
            <person name="Scaglione D."/>
            <person name="Reyes-Chin-Wo S."/>
            <person name="Acquadro A."/>
            <person name="Froenicke L."/>
            <person name="Portis E."/>
            <person name="Beitel C."/>
            <person name="Tirone M."/>
            <person name="Mauro R."/>
            <person name="Lo Monaco A."/>
            <person name="Mauromicale G."/>
            <person name="Faccioli P."/>
            <person name="Cattivelli L."/>
            <person name="Rieseberg L."/>
            <person name="Michelmore R."/>
            <person name="Lanteri S."/>
        </authorList>
    </citation>
    <scope>NUCLEOTIDE SEQUENCE [LARGE SCALE GENOMIC DNA]</scope>
    <source>
        <strain evidence="6">2C</strain>
    </source>
</reference>
<dbReference type="SUPFAM" id="SSF57850">
    <property type="entry name" value="RING/U-box"/>
    <property type="match status" value="1"/>
</dbReference>
<evidence type="ECO:0000259" key="5">
    <source>
        <dbReference type="PROSITE" id="PS50089"/>
    </source>
</evidence>
<organism evidence="6 7">
    <name type="scientific">Cynara cardunculus var. scolymus</name>
    <name type="common">Globe artichoke</name>
    <name type="synonym">Cynara scolymus</name>
    <dbReference type="NCBI Taxonomy" id="59895"/>
    <lineage>
        <taxon>Eukaryota</taxon>
        <taxon>Viridiplantae</taxon>
        <taxon>Streptophyta</taxon>
        <taxon>Embryophyta</taxon>
        <taxon>Tracheophyta</taxon>
        <taxon>Spermatophyta</taxon>
        <taxon>Magnoliopsida</taxon>
        <taxon>eudicotyledons</taxon>
        <taxon>Gunneridae</taxon>
        <taxon>Pentapetalae</taxon>
        <taxon>asterids</taxon>
        <taxon>campanulids</taxon>
        <taxon>Asterales</taxon>
        <taxon>Asteraceae</taxon>
        <taxon>Carduoideae</taxon>
        <taxon>Cardueae</taxon>
        <taxon>Carduinae</taxon>
        <taxon>Cynara</taxon>
    </lineage>
</organism>
<keyword evidence="3" id="KW-0862">Zinc</keyword>
<evidence type="ECO:0000256" key="3">
    <source>
        <dbReference type="ARBA" id="ARBA00022833"/>
    </source>
</evidence>
<evidence type="ECO:0000313" key="6">
    <source>
        <dbReference type="EMBL" id="KVI05344.1"/>
    </source>
</evidence>
<dbReference type="SMART" id="SM00744">
    <property type="entry name" value="RINGv"/>
    <property type="match status" value="1"/>
</dbReference>
<dbReference type="GO" id="GO:0016567">
    <property type="term" value="P:protein ubiquitination"/>
    <property type="evidence" value="ECO:0007669"/>
    <property type="project" value="TreeGrafter"/>
</dbReference>
<keyword evidence="1" id="KW-0479">Metal-binding</keyword>
<protein>
    <submittedName>
        <fullName evidence="6">Zinc finger, RING-CH-type</fullName>
    </submittedName>
</protein>
<dbReference type="Proteomes" id="UP000243975">
    <property type="component" value="Unassembled WGS sequence"/>
</dbReference>
<dbReference type="GO" id="GO:0061630">
    <property type="term" value="F:ubiquitin protein ligase activity"/>
    <property type="evidence" value="ECO:0007669"/>
    <property type="project" value="TreeGrafter"/>
</dbReference>
<dbReference type="Gene3D" id="3.30.40.10">
    <property type="entry name" value="Zinc/RING finger domain, C3HC4 (zinc finger)"/>
    <property type="match status" value="1"/>
</dbReference>
<dbReference type="PROSITE" id="PS50089">
    <property type="entry name" value="ZF_RING_2"/>
    <property type="match status" value="1"/>
</dbReference>
<dbReference type="InterPro" id="IPR013083">
    <property type="entry name" value="Znf_RING/FYVE/PHD"/>
</dbReference>
<dbReference type="InterPro" id="IPR011016">
    <property type="entry name" value="Znf_RING-CH"/>
</dbReference>
<comment type="caution">
    <text evidence="6">The sequence shown here is derived from an EMBL/GenBank/DDBJ whole genome shotgun (WGS) entry which is preliminary data.</text>
</comment>
<dbReference type="Pfam" id="PF13639">
    <property type="entry name" value="zf-RING_2"/>
    <property type="match status" value="1"/>
</dbReference>
<name>A0A103YA61_CYNCS</name>
<evidence type="ECO:0000313" key="7">
    <source>
        <dbReference type="Proteomes" id="UP000243975"/>
    </source>
</evidence>
<dbReference type="Gramene" id="KVI05344">
    <property type="protein sequence ID" value="KVI05344"/>
    <property type="gene ID" value="Ccrd_016329"/>
</dbReference>
<evidence type="ECO:0000256" key="4">
    <source>
        <dbReference type="PROSITE-ProRule" id="PRU00175"/>
    </source>
</evidence>
<feature type="domain" description="RING-type" evidence="5">
    <location>
        <begin position="111"/>
        <end position="153"/>
    </location>
</feature>
<dbReference type="SMART" id="SM00184">
    <property type="entry name" value="RING"/>
    <property type="match status" value="1"/>
</dbReference>
<dbReference type="AlphaFoldDB" id="A0A103YA61"/>
<dbReference type="EMBL" id="LEKV01001877">
    <property type="protein sequence ID" value="KVI05344.1"/>
    <property type="molecule type" value="Genomic_DNA"/>
</dbReference>
<dbReference type="PANTHER" id="PTHR45969">
    <property type="entry name" value="RING ZINC FINGER PROTEIN-RELATED"/>
    <property type="match status" value="1"/>
</dbReference>
<proteinExistence type="predicted"/>
<keyword evidence="7" id="KW-1185">Reference proteome</keyword>
<evidence type="ECO:0000256" key="1">
    <source>
        <dbReference type="ARBA" id="ARBA00022723"/>
    </source>
</evidence>
<dbReference type="PANTHER" id="PTHR45969:SF55">
    <property type="entry name" value="OS07G0686300 PROTEIN"/>
    <property type="match status" value="1"/>
</dbReference>
<accession>A0A103YA61</accession>
<sequence>MEATIQRRDVAVDGEEKRWRRTLAGAGAPISAGAGAGAGASMGRRSDGAVEKGTPVAVEMEKEKLVVLNLRWAWSFLLHRSFFHHQLHGVSQGFESSQLGFEPTSMEQVECVVCLSTIGEDDEMKELRCGHLFHEACLDRWLGFRNRTCPLCRDSLVAPARAVSEFGHELLVFDFCSTSDTRNEGTWWLR</sequence>
<keyword evidence="2 4" id="KW-0863">Zinc-finger</keyword>